<reference evidence="1 2" key="1">
    <citation type="submission" date="2017-08" db="EMBL/GenBank/DDBJ databases">
        <title>Infants hospitalized years apart are colonized by the same room-sourced microbial strains.</title>
        <authorList>
            <person name="Brooks B."/>
            <person name="Olm M.R."/>
            <person name="Firek B.A."/>
            <person name="Baker R."/>
            <person name="Thomas B.C."/>
            <person name="Morowitz M.J."/>
            <person name="Banfield J.F."/>
        </authorList>
    </citation>
    <scope>NUCLEOTIDE SEQUENCE [LARGE SCALE GENOMIC DNA]</scope>
    <source>
        <strain evidence="1">S2_018_000_R2_104</strain>
    </source>
</reference>
<comment type="caution">
    <text evidence="1">The sequence shown here is derived from an EMBL/GenBank/DDBJ whole genome shotgun (WGS) entry which is preliminary data.</text>
</comment>
<dbReference type="Proteomes" id="UP000249557">
    <property type="component" value="Unassembled WGS sequence"/>
</dbReference>
<name>A0A2W5A3H6_9BACT</name>
<accession>A0A2W5A3H6</accession>
<evidence type="ECO:0000313" key="1">
    <source>
        <dbReference type="EMBL" id="PZO88086.1"/>
    </source>
</evidence>
<evidence type="ECO:0000313" key="2">
    <source>
        <dbReference type="Proteomes" id="UP000249557"/>
    </source>
</evidence>
<protein>
    <submittedName>
        <fullName evidence="1">Ribose-phosphate pyrophosphokinase</fullName>
    </submittedName>
</protein>
<dbReference type="EMBL" id="QFNK01000029">
    <property type="protein sequence ID" value="PZO88086.1"/>
    <property type="molecule type" value="Genomic_DNA"/>
</dbReference>
<proteinExistence type="predicted"/>
<keyword evidence="1" id="KW-0808">Transferase</keyword>
<sequence length="115" mass="13032">MFDLDQIEALLRASAKEGRSISYAETLNCIGLEFSRPKMRALCIALGEIDRRAKARGEPELAVLVVRASDGLPGAGWWTEKDGRRYNGPWEGPEAEAYIKKRQKKTFAYWKKQAE</sequence>
<organism evidence="1 2">
    <name type="scientific">Micavibrio aeruginosavorus</name>
    <dbReference type="NCBI Taxonomy" id="349221"/>
    <lineage>
        <taxon>Bacteria</taxon>
        <taxon>Pseudomonadati</taxon>
        <taxon>Bdellovibrionota</taxon>
        <taxon>Bdellovibrionia</taxon>
        <taxon>Bdellovibrionales</taxon>
        <taxon>Pseudobdellovibrionaceae</taxon>
        <taxon>Micavibrio</taxon>
    </lineage>
</organism>
<gene>
    <name evidence="1" type="ORF">DI626_02585</name>
</gene>
<dbReference type="GO" id="GO:0016301">
    <property type="term" value="F:kinase activity"/>
    <property type="evidence" value="ECO:0007669"/>
    <property type="project" value="UniProtKB-KW"/>
</dbReference>
<keyword evidence="1" id="KW-0418">Kinase</keyword>
<dbReference type="AlphaFoldDB" id="A0A2W5A3H6"/>